<proteinExistence type="predicted"/>
<sequence length="81" mass="8802">MGESMSKRLKLQLGGEAEMEERAFANPYPDYQPQGAVAAPSAADTHRDRAPCAASSFNTVRLCHLLHGKTLHGVLLQGQMH</sequence>
<name>A0A803VT28_FICAL</name>
<evidence type="ECO:0000256" key="1">
    <source>
        <dbReference type="SAM" id="MobiDB-lite"/>
    </source>
</evidence>
<evidence type="ECO:0000313" key="3">
    <source>
        <dbReference type="Proteomes" id="UP000016665"/>
    </source>
</evidence>
<dbReference type="GeneTree" id="ENSGT01040000241072"/>
<dbReference type="AlphaFoldDB" id="A0A803VT28"/>
<reference evidence="2" key="3">
    <citation type="submission" date="2025-09" db="UniProtKB">
        <authorList>
            <consortium name="Ensembl"/>
        </authorList>
    </citation>
    <scope>IDENTIFICATION</scope>
</reference>
<keyword evidence="3" id="KW-1185">Reference proteome</keyword>
<reference evidence="2" key="2">
    <citation type="submission" date="2025-08" db="UniProtKB">
        <authorList>
            <consortium name="Ensembl"/>
        </authorList>
    </citation>
    <scope>IDENTIFICATION</scope>
</reference>
<organism evidence="2 3">
    <name type="scientific">Ficedula albicollis</name>
    <name type="common">Collared flycatcher</name>
    <name type="synonym">Muscicapa albicollis</name>
    <dbReference type="NCBI Taxonomy" id="59894"/>
    <lineage>
        <taxon>Eukaryota</taxon>
        <taxon>Metazoa</taxon>
        <taxon>Chordata</taxon>
        <taxon>Craniata</taxon>
        <taxon>Vertebrata</taxon>
        <taxon>Euteleostomi</taxon>
        <taxon>Archelosauria</taxon>
        <taxon>Archosauria</taxon>
        <taxon>Dinosauria</taxon>
        <taxon>Saurischia</taxon>
        <taxon>Theropoda</taxon>
        <taxon>Coelurosauria</taxon>
        <taxon>Aves</taxon>
        <taxon>Neognathae</taxon>
        <taxon>Neoaves</taxon>
        <taxon>Telluraves</taxon>
        <taxon>Australaves</taxon>
        <taxon>Passeriformes</taxon>
        <taxon>Muscicapidae</taxon>
        <taxon>Ficedula</taxon>
    </lineage>
</organism>
<dbReference type="Proteomes" id="UP000016665">
    <property type="component" value="Chromosome 2"/>
</dbReference>
<dbReference type="Ensembl" id="ENSFALT00000044803.1">
    <property type="protein sequence ID" value="ENSFALP00000025884.1"/>
    <property type="gene ID" value="ENSFALG00000024233.1"/>
</dbReference>
<protein>
    <submittedName>
        <fullName evidence="2">Uncharacterized protein</fullName>
    </submittedName>
</protein>
<feature type="region of interest" description="Disordered" evidence="1">
    <location>
        <begin position="27"/>
        <end position="46"/>
    </location>
</feature>
<evidence type="ECO:0000313" key="2">
    <source>
        <dbReference type="Ensembl" id="ENSFALP00000025884.1"/>
    </source>
</evidence>
<accession>A0A803VT28</accession>
<reference evidence="2 3" key="1">
    <citation type="journal article" date="2012" name="Nature">
        <title>The genomic landscape of species divergence in Ficedula flycatchers.</title>
        <authorList>
            <person name="Ellegren H."/>
            <person name="Smeds L."/>
            <person name="Burri R."/>
            <person name="Olason P.I."/>
            <person name="Backstrom N."/>
            <person name="Kawakami T."/>
            <person name="Kunstner A."/>
            <person name="Makinen H."/>
            <person name="Nadachowska-Brzyska K."/>
            <person name="Qvarnstrom A."/>
            <person name="Uebbing S."/>
            <person name="Wolf J.B."/>
        </authorList>
    </citation>
    <scope>NUCLEOTIDE SEQUENCE [LARGE SCALE GENOMIC DNA]</scope>
</reference>